<dbReference type="InterPro" id="IPR001296">
    <property type="entry name" value="Glyco_trans_1"/>
</dbReference>
<organism evidence="3 4">
    <name type="scientific">candidate division WWE3 bacterium CG_4_10_14_0_2_um_filter_41_14</name>
    <dbReference type="NCBI Taxonomy" id="1975072"/>
    <lineage>
        <taxon>Bacteria</taxon>
        <taxon>Katanobacteria</taxon>
    </lineage>
</organism>
<dbReference type="CDD" id="cd03801">
    <property type="entry name" value="GT4_PimA-like"/>
    <property type="match status" value="1"/>
</dbReference>
<dbReference type="GO" id="GO:0016757">
    <property type="term" value="F:glycosyltransferase activity"/>
    <property type="evidence" value="ECO:0007669"/>
    <property type="project" value="InterPro"/>
</dbReference>
<dbReference type="Proteomes" id="UP000228920">
    <property type="component" value="Unassembled WGS sequence"/>
</dbReference>
<evidence type="ECO:0000313" key="4">
    <source>
        <dbReference type="Proteomes" id="UP000228920"/>
    </source>
</evidence>
<accession>A0A2M7TKD8</accession>
<feature type="domain" description="Glycosyl transferase family 1" evidence="1">
    <location>
        <begin position="194"/>
        <end position="346"/>
    </location>
</feature>
<gene>
    <name evidence="3" type="ORF">COY32_02030</name>
</gene>
<dbReference type="Pfam" id="PF13439">
    <property type="entry name" value="Glyco_transf_4"/>
    <property type="match status" value="1"/>
</dbReference>
<dbReference type="AlphaFoldDB" id="A0A2M7TKD8"/>
<evidence type="ECO:0000259" key="1">
    <source>
        <dbReference type="Pfam" id="PF00534"/>
    </source>
</evidence>
<evidence type="ECO:0000313" key="3">
    <source>
        <dbReference type="EMBL" id="PIZ47228.1"/>
    </source>
</evidence>
<comment type="caution">
    <text evidence="3">The sequence shown here is derived from an EMBL/GenBank/DDBJ whole genome shotgun (WGS) entry which is preliminary data.</text>
</comment>
<dbReference type="PANTHER" id="PTHR45947:SF3">
    <property type="entry name" value="SULFOQUINOVOSYL TRANSFERASE SQD2"/>
    <property type="match status" value="1"/>
</dbReference>
<protein>
    <recommendedName>
        <fullName evidence="5">Glycosyl transferase family 1 domain-containing protein</fullName>
    </recommendedName>
</protein>
<evidence type="ECO:0000259" key="2">
    <source>
        <dbReference type="Pfam" id="PF13439"/>
    </source>
</evidence>
<sequence>MKILLVSAFFHPHTGGAEMYAQELLSSIESSHPDVIIDVLTHNTNKSQNFETFQRFEITRVPALAIIPDQFYLSHPISLIKTLFRLAKNDYDVVITQTRFFEPTWWVWLFARIIKAKSVFIGHGTGFVSHESKLVRVISRFIDKTISAWSVKRYDKVIVISSQTQQFFEKTLKVTNTTLIPGGINTQLFTGSSERENTRPLVISYIGRLIEAKGLFLLYDAVKNLLKDKSLTRDIKLNIAGSGPIYNELRSRIAKDNLQNSIKMHGHITYESVPALLKNTHIFINPSFNEGLPRNVLEASASGCIVIATDVGSTRDIIDSFGILIKPHSVEAIMNAIKKVDNDFDRFQSQGKNLKQYVVDTFDWNSISEKVYILISNQ</sequence>
<dbReference type="SUPFAM" id="SSF53756">
    <property type="entry name" value="UDP-Glycosyltransferase/glycogen phosphorylase"/>
    <property type="match status" value="1"/>
</dbReference>
<dbReference type="InterPro" id="IPR028098">
    <property type="entry name" value="Glyco_trans_4-like_N"/>
</dbReference>
<name>A0A2M7TKD8_UNCKA</name>
<feature type="domain" description="Glycosyltransferase subfamily 4-like N-terminal" evidence="2">
    <location>
        <begin position="15"/>
        <end position="187"/>
    </location>
</feature>
<reference evidence="4" key="1">
    <citation type="submission" date="2017-09" db="EMBL/GenBank/DDBJ databases">
        <title>Depth-based differentiation of microbial function through sediment-hosted aquifers and enrichment of novel symbionts in the deep terrestrial subsurface.</title>
        <authorList>
            <person name="Probst A.J."/>
            <person name="Ladd B."/>
            <person name="Jarett J.K."/>
            <person name="Geller-Mcgrath D.E."/>
            <person name="Sieber C.M.K."/>
            <person name="Emerson J.B."/>
            <person name="Anantharaman K."/>
            <person name="Thomas B.C."/>
            <person name="Malmstrom R."/>
            <person name="Stieglmeier M."/>
            <person name="Klingl A."/>
            <person name="Woyke T."/>
            <person name="Ryan C.M."/>
            <person name="Banfield J.F."/>
        </authorList>
    </citation>
    <scope>NUCLEOTIDE SEQUENCE [LARGE SCALE GENOMIC DNA]</scope>
</reference>
<dbReference type="PANTHER" id="PTHR45947">
    <property type="entry name" value="SULFOQUINOVOSYL TRANSFERASE SQD2"/>
    <property type="match status" value="1"/>
</dbReference>
<dbReference type="EMBL" id="PFNL01000058">
    <property type="protein sequence ID" value="PIZ47228.1"/>
    <property type="molecule type" value="Genomic_DNA"/>
</dbReference>
<dbReference type="Gene3D" id="3.40.50.2000">
    <property type="entry name" value="Glycogen Phosphorylase B"/>
    <property type="match status" value="2"/>
</dbReference>
<dbReference type="InterPro" id="IPR050194">
    <property type="entry name" value="Glycosyltransferase_grp1"/>
</dbReference>
<dbReference type="Pfam" id="PF00534">
    <property type="entry name" value="Glycos_transf_1"/>
    <property type="match status" value="1"/>
</dbReference>
<evidence type="ECO:0008006" key="5">
    <source>
        <dbReference type="Google" id="ProtNLM"/>
    </source>
</evidence>
<proteinExistence type="predicted"/>